<protein>
    <submittedName>
        <fullName evidence="4">Uncharacterized protein</fullName>
    </submittedName>
</protein>
<dbReference type="Proteomes" id="UP000663856">
    <property type="component" value="Unassembled WGS sequence"/>
</dbReference>
<proteinExistence type="predicted"/>
<feature type="compositionally biased region" description="Low complexity" evidence="1">
    <location>
        <begin position="77"/>
        <end position="88"/>
    </location>
</feature>
<evidence type="ECO:0000313" key="5">
    <source>
        <dbReference type="Proteomes" id="UP000663842"/>
    </source>
</evidence>
<evidence type="ECO:0000313" key="6">
    <source>
        <dbReference type="Proteomes" id="UP000663866"/>
    </source>
</evidence>
<dbReference type="Proteomes" id="UP000663866">
    <property type="component" value="Unassembled WGS sequence"/>
</dbReference>
<comment type="caution">
    <text evidence="4">The sequence shown here is derived from an EMBL/GenBank/DDBJ whole genome shotgun (WGS) entry which is preliminary data.</text>
</comment>
<dbReference type="EMBL" id="CAJOBF010003312">
    <property type="protein sequence ID" value="CAF4084939.1"/>
    <property type="molecule type" value="Genomic_DNA"/>
</dbReference>
<organism evidence="4 5">
    <name type="scientific">Rotaria magnacalcarata</name>
    <dbReference type="NCBI Taxonomy" id="392030"/>
    <lineage>
        <taxon>Eukaryota</taxon>
        <taxon>Metazoa</taxon>
        <taxon>Spiralia</taxon>
        <taxon>Gnathifera</taxon>
        <taxon>Rotifera</taxon>
        <taxon>Eurotatoria</taxon>
        <taxon>Bdelloidea</taxon>
        <taxon>Philodinida</taxon>
        <taxon>Philodinidae</taxon>
        <taxon>Rotaria</taxon>
    </lineage>
</organism>
<name>A0A819TWC3_9BILA</name>
<dbReference type="EMBL" id="CAJOBG010002098">
    <property type="protein sequence ID" value="CAF3983366.1"/>
    <property type="molecule type" value="Genomic_DNA"/>
</dbReference>
<dbReference type="EMBL" id="CAJNRF010004773">
    <property type="protein sequence ID" value="CAF2064347.1"/>
    <property type="molecule type" value="Genomic_DNA"/>
</dbReference>
<gene>
    <name evidence="3" type="ORF">OVN521_LOCUS14064</name>
    <name evidence="4" type="ORF">UXM345_LOCUS21306</name>
    <name evidence="2" type="ORF">WKI299_LOCUS12761</name>
</gene>
<accession>A0A819TWC3</accession>
<dbReference type="AlphaFoldDB" id="A0A819TWC3"/>
<dbReference type="Proteomes" id="UP000663842">
    <property type="component" value="Unassembled WGS sequence"/>
</dbReference>
<reference evidence="4" key="1">
    <citation type="submission" date="2021-02" db="EMBL/GenBank/DDBJ databases">
        <authorList>
            <person name="Nowell W R."/>
        </authorList>
    </citation>
    <scope>NUCLEOTIDE SEQUENCE</scope>
</reference>
<sequence length="407" mass="47278">MPHKCRIWCAHPCHDEVLPNGKKRFWKTGLKPSHPLGKRSINEELAEFINNHNEAILNRSSKRLSKETTMDIDQNEESSNCNSFESGSDNQLDSPMDYDSIRVEDEDTKKKLNQVFQLVNVKKIDDFRNINQISNVVDETYFKLREWSNALLPSSHRNENPDTLSSLDVSIDDATWILYRLRELFAISNNEEKQRIMTILPSTWGRDRIANWFDGSQHHARQSMQLRSNTGILSKPEDRRGNKPLDSQIKLAAYNFYTSDAAASKSLNRLVTIKQILEQTICTSSSEYCYYGQCDNCQHLKASDILSDGVDVEIQDLASWSIWKKVNVRYELLHLTGTFEALMEEIDDLWSHFIKHSFYTHKQRDYIALIKEMSSITTFAVIQLDFAQNFSFVIQREVQSAYYSQYT</sequence>
<feature type="region of interest" description="Disordered" evidence="1">
    <location>
        <begin position="73"/>
        <end position="92"/>
    </location>
</feature>
<evidence type="ECO:0000256" key="1">
    <source>
        <dbReference type="SAM" id="MobiDB-lite"/>
    </source>
</evidence>
<evidence type="ECO:0000313" key="2">
    <source>
        <dbReference type="EMBL" id="CAF2064347.1"/>
    </source>
</evidence>
<dbReference type="PANTHER" id="PTHR46601">
    <property type="entry name" value="ULP_PROTEASE DOMAIN-CONTAINING PROTEIN"/>
    <property type="match status" value="1"/>
</dbReference>
<keyword evidence="6" id="KW-1185">Reference proteome</keyword>
<evidence type="ECO:0000313" key="4">
    <source>
        <dbReference type="EMBL" id="CAF4084939.1"/>
    </source>
</evidence>
<dbReference type="PANTHER" id="PTHR46601:SF1">
    <property type="entry name" value="ADF-H DOMAIN-CONTAINING PROTEIN"/>
    <property type="match status" value="1"/>
</dbReference>
<evidence type="ECO:0000313" key="3">
    <source>
        <dbReference type="EMBL" id="CAF3983366.1"/>
    </source>
</evidence>